<dbReference type="EMBL" id="JAHEWX010000018">
    <property type="protein sequence ID" value="MBT1542772.1"/>
    <property type="molecule type" value="Genomic_DNA"/>
</dbReference>
<feature type="compositionally biased region" description="Polar residues" evidence="1">
    <location>
        <begin position="36"/>
        <end position="48"/>
    </location>
</feature>
<dbReference type="AlphaFoldDB" id="A0A9Q2W5D4"/>
<sequence length="276" mass="28386">MRRTRTATTAVIGSLLVGLLLAGCTAFGGDDAIPTPTRQASLDGTSRSPGADPTSAAQQVSTPQVLAAGTVAAETDVVSASGDTRIHVRVVANESGTFDAELSGYRTTNPQWMSLEFRGGDADGAGDASGHRAGVVIWDPETGAPDSVGLSDAGPTPDFLHSVALVPAPSDDGDDSGRTGIGSVLAIAPLHWTIPDPYPDLQVDVGASRPGANGWVHERDGVPVSYQVSSDDAQVTVAERLGITVAQLRWLNPSLQTGADDQLITDTDLNLDPAAR</sequence>
<dbReference type="Proteomes" id="UP000709437">
    <property type="component" value="Unassembled WGS sequence"/>
</dbReference>
<protein>
    <recommendedName>
        <fullName evidence="5">LysM domain-containing protein</fullName>
    </recommendedName>
</protein>
<evidence type="ECO:0000256" key="2">
    <source>
        <dbReference type="SAM" id="SignalP"/>
    </source>
</evidence>
<reference evidence="3" key="1">
    <citation type="submission" date="2021-05" db="EMBL/GenBank/DDBJ databases">
        <title>Whole genome sequence of Curtobacterium flaccumfaciens pv. flaccumfaciens strain CFBP 3417.</title>
        <authorList>
            <person name="Osdaghi E."/>
            <person name="Taghouti G."/>
            <person name="Portier P."/>
            <person name="Fazliarab A."/>
            <person name="Taghavi S.M."/>
            <person name="Briand M."/>
            <person name="Le-Saux M."/>
            <person name="Jacques M.-A."/>
        </authorList>
    </citation>
    <scope>NUCLEOTIDE SEQUENCE</scope>
    <source>
        <strain evidence="3">CFBP 3417</strain>
    </source>
</reference>
<keyword evidence="2" id="KW-0732">Signal</keyword>
<feature type="chain" id="PRO_5040410090" description="LysM domain-containing protein" evidence="2">
    <location>
        <begin position="29"/>
        <end position="276"/>
    </location>
</feature>
<comment type="caution">
    <text evidence="3">The sequence shown here is derived from an EMBL/GenBank/DDBJ whole genome shotgun (WGS) entry which is preliminary data.</text>
</comment>
<proteinExistence type="predicted"/>
<dbReference type="PROSITE" id="PS51257">
    <property type="entry name" value="PROKAR_LIPOPROTEIN"/>
    <property type="match status" value="1"/>
</dbReference>
<evidence type="ECO:0000313" key="3">
    <source>
        <dbReference type="EMBL" id="MBT1542772.1"/>
    </source>
</evidence>
<gene>
    <name evidence="3" type="ORF">KK103_13460</name>
</gene>
<organism evidence="3 4">
    <name type="scientific">Curtobacterium flaccumfaciens pv. flaccumfaciens</name>
    <dbReference type="NCBI Taxonomy" id="138532"/>
    <lineage>
        <taxon>Bacteria</taxon>
        <taxon>Bacillati</taxon>
        <taxon>Actinomycetota</taxon>
        <taxon>Actinomycetes</taxon>
        <taxon>Micrococcales</taxon>
        <taxon>Microbacteriaceae</taxon>
        <taxon>Curtobacterium</taxon>
    </lineage>
</organism>
<feature type="signal peptide" evidence="2">
    <location>
        <begin position="1"/>
        <end position="28"/>
    </location>
</feature>
<evidence type="ECO:0000313" key="4">
    <source>
        <dbReference type="Proteomes" id="UP000709437"/>
    </source>
</evidence>
<name>A0A9Q2W5D4_9MICO</name>
<evidence type="ECO:0008006" key="5">
    <source>
        <dbReference type="Google" id="ProtNLM"/>
    </source>
</evidence>
<feature type="region of interest" description="Disordered" evidence="1">
    <location>
        <begin position="35"/>
        <end position="61"/>
    </location>
</feature>
<evidence type="ECO:0000256" key="1">
    <source>
        <dbReference type="SAM" id="MobiDB-lite"/>
    </source>
</evidence>
<accession>A0A9Q2W5D4</accession>
<dbReference type="RefSeq" id="WP_214563420.1">
    <property type="nucleotide sequence ID" value="NZ_JAHEWX010000018.1"/>
</dbReference>